<evidence type="ECO:0000313" key="2">
    <source>
        <dbReference type="Proteomes" id="UP001283361"/>
    </source>
</evidence>
<proteinExistence type="predicted"/>
<sequence>MTGAAGKIWHRRRVAGIAPLVSGTRGTERGRALLQSPRYRHVIAVRAGVGGGHSHQPRSTASTASS</sequence>
<reference evidence="1" key="1">
    <citation type="journal article" date="2023" name="G3 (Bethesda)">
        <title>A reference genome for the long-term kleptoplast-retaining sea slug Elysia crispata morphotype clarki.</title>
        <authorList>
            <person name="Eastman K.E."/>
            <person name="Pendleton A.L."/>
            <person name="Shaikh M.A."/>
            <person name="Suttiyut T."/>
            <person name="Ogas R."/>
            <person name="Tomko P."/>
            <person name="Gavelis G."/>
            <person name="Widhalm J.R."/>
            <person name="Wisecaver J.H."/>
        </authorList>
    </citation>
    <scope>NUCLEOTIDE SEQUENCE</scope>
    <source>
        <strain evidence="1">ECLA1</strain>
    </source>
</reference>
<dbReference type="Proteomes" id="UP001283361">
    <property type="component" value="Unassembled WGS sequence"/>
</dbReference>
<name>A0AAE0ZRK8_9GAST</name>
<comment type="caution">
    <text evidence="1">The sequence shown here is derived from an EMBL/GenBank/DDBJ whole genome shotgun (WGS) entry which is preliminary data.</text>
</comment>
<organism evidence="1 2">
    <name type="scientific">Elysia crispata</name>
    <name type="common">lettuce slug</name>
    <dbReference type="NCBI Taxonomy" id="231223"/>
    <lineage>
        <taxon>Eukaryota</taxon>
        <taxon>Metazoa</taxon>
        <taxon>Spiralia</taxon>
        <taxon>Lophotrochozoa</taxon>
        <taxon>Mollusca</taxon>
        <taxon>Gastropoda</taxon>
        <taxon>Heterobranchia</taxon>
        <taxon>Euthyneura</taxon>
        <taxon>Panpulmonata</taxon>
        <taxon>Sacoglossa</taxon>
        <taxon>Placobranchoidea</taxon>
        <taxon>Plakobranchidae</taxon>
        <taxon>Elysia</taxon>
    </lineage>
</organism>
<evidence type="ECO:0000313" key="1">
    <source>
        <dbReference type="EMBL" id="KAK3774305.1"/>
    </source>
</evidence>
<dbReference type="AlphaFoldDB" id="A0AAE0ZRK8"/>
<protein>
    <submittedName>
        <fullName evidence="1">Uncharacterized protein</fullName>
    </submittedName>
</protein>
<accession>A0AAE0ZRK8</accession>
<dbReference type="EMBL" id="JAWDGP010003436">
    <property type="protein sequence ID" value="KAK3774305.1"/>
    <property type="molecule type" value="Genomic_DNA"/>
</dbReference>
<keyword evidence="2" id="KW-1185">Reference proteome</keyword>
<gene>
    <name evidence="1" type="ORF">RRG08_040908</name>
</gene>